<dbReference type="InterPro" id="IPR011251">
    <property type="entry name" value="Luciferase-like_dom"/>
</dbReference>
<dbReference type="InterPro" id="IPR036661">
    <property type="entry name" value="Luciferase-like_sf"/>
</dbReference>
<evidence type="ECO:0000313" key="3">
    <source>
        <dbReference type="EMBL" id="AOS62362.1"/>
    </source>
</evidence>
<keyword evidence="4" id="KW-1185">Reference proteome</keyword>
<gene>
    <name evidence="3" type="ORF">TL08_07720</name>
</gene>
<dbReference type="CDD" id="cd00347">
    <property type="entry name" value="Flavin_utilizing_monoxygenases"/>
    <property type="match status" value="2"/>
</dbReference>
<organism evidence="3 4">
    <name type="scientific">Actinoalloteichus hymeniacidonis</name>
    <dbReference type="NCBI Taxonomy" id="340345"/>
    <lineage>
        <taxon>Bacteria</taxon>
        <taxon>Bacillati</taxon>
        <taxon>Actinomycetota</taxon>
        <taxon>Actinomycetes</taxon>
        <taxon>Pseudonocardiales</taxon>
        <taxon>Pseudonocardiaceae</taxon>
        <taxon>Actinoalloteichus</taxon>
    </lineage>
</organism>
<dbReference type="SUPFAM" id="SSF51679">
    <property type="entry name" value="Bacterial luciferase-like"/>
    <property type="match status" value="1"/>
</dbReference>
<dbReference type="FunFam" id="3.20.20.30:FF:000002">
    <property type="entry name" value="LLM class flavin-dependent oxidoreductase"/>
    <property type="match status" value="1"/>
</dbReference>
<sequence length="341" mass="35575">MASASVPLSVLDLAPIGAGSTAADALRGSVRLAREAEQLGYDRYWFAEHHDVASVASCSPSVLVAAVAAVTERIRVGSGGVMLPNHQPLVVAEQFGTLEALHPQRIDLGVGRAPAADQAVAAALRCTDAAEFPGQLGELVRFFGAPQQNQGAGTPVSAIPAVGHRPELWLLGVGPRSAQLAGMLGLSFAYAHHIAPENVGSTLAAYRSAFRPSGLSSVPHTMIAVGAVCAESDAQAQRLAAPAALLYVRLRTGDRHRPLPSISEAAEYSYTDQERALVAKQTAGRFVGTPEAVRAGIDRVVAESGADEVMVTTQVAGFEDRRRSYALLAEAYALDRAAVAV</sequence>
<dbReference type="RefSeq" id="WP_069847707.1">
    <property type="nucleotide sequence ID" value="NZ_CP014859.1"/>
</dbReference>
<evidence type="ECO:0000259" key="2">
    <source>
        <dbReference type="Pfam" id="PF00296"/>
    </source>
</evidence>
<evidence type="ECO:0000313" key="4">
    <source>
        <dbReference type="Proteomes" id="UP000095210"/>
    </source>
</evidence>
<name>A0AAC9HN95_9PSEU</name>
<dbReference type="InterPro" id="IPR050766">
    <property type="entry name" value="Bact_Lucif_Oxidored"/>
</dbReference>
<dbReference type="Pfam" id="PF00296">
    <property type="entry name" value="Bac_luciferase"/>
    <property type="match status" value="1"/>
</dbReference>
<dbReference type="KEGG" id="ahm:TL08_07720"/>
<proteinExistence type="predicted"/>
<protein>
    <submittedName>
        <fullName evidence="3">Luciferase family oxidoreductase, group 1</fullName>
    </submittedName>
</protein>
<dbReference type="Proteomes" id="UP000095210">
    <property type="component" value="Chromosome"/>
</dbReference>
<feature type="domain" description="Luciferase-like" evidence="2">
    <location>
        <begin position="9"/>
        <end position="307"/>
    </location>
</feature>
<accession>A0AAC9HN95</accession>
<dbReference type="NCBIfam" id="TIGR03558">
    <property type="entry name" value="oxido_grp_1"/>
    <property type="match status" value="1"/>
</dbReference>
<dbReference type="GO" id="GO:0005829">
    <property type="term" value="C:cytosol"/>
    <property type="evidence" value="ECO:0007669"/>
    <property type="project" value="TreeGrafter"/>
</dbReference>
<dbReference type="AlphaFoldDB" id="A0AAC9HN95"/>
<dbReference type="Gene3D" id="3.20.20.30">
    <property type="entry name" value="Luciferase-like domain"/>
    <property type="match status" value="1"/>
</dbReference>
<evidence type="ECO:0000256" key="1">
    <source>
        <dbReference type="ARBA" id="ARBA00007789"/>
    </source>
</evidence>
<comment type="similarity">
    <text evidence="1">To bacterial alkanal monooxygenase alpha and beta chains.</text>
</comment>
<dbReference type="EMBL" id="CP014859">
    <property type="protein sequence ID" value="AOS62362.1"/>
    <property type="molecule type" value="Genomic_DNA"/>
</dbReference>
<dbReference type="PANTHER" id="PTHR30137">
    <property type="entry name" value="LUCIFERASE-LIKE MONOOXYGENASE"/>
    <property type="match status" value="1"/>
</dbReference>
<dbReference type="InterPro" id="IPR019949">
    <property type="entry name" value="CmoO-like"/>
</dbReference>
<dbReference type="PANTHER" id="PTHR30137:SF6">
    <property type="entry name" value="LUCIFERASE-LIKE MONOOXYGENASE"/>
    <property type="match status" value="1"/>
</dbReference>
<dbReference type="GO" id="GO:0016705">
    <property type="term" value="F:oxidoreductase activity, acting on paired donors, with incorporation or reduction of molecular oxygen"/>
    <property type="evidence" value="ECO:0007669"/>
    <property type="project" value="InterPro"/>
</dbReference>
<reference evidence="4" key="1">
    <citation type="submission" date="2016-03" db="EMBL/GenBank/DDBJ databases">
        <title>Complete genome sequence of the type strain Actinoalloteichus hymeniacidonis DSM 45092.</title>
        <authorList>
            <person name="Schaffert L."/>
            <person name="Albersmeier A."/>
            <person name="Winkler A."/>
            <person name="Kalinowski J."/>
            <person name="Zotchev S."/>
            <person name="Ruckert C."/>
        </authorList>
    </citation>
    <scope>NUCLEOTIDE SEQUENCE [LARGE SCALE GENOMIC DNA]</scope>
    <source>
        <strain evidence="4">HPA177(T) (DSM 45092(T))</strain>
    </source>
</reference>